<evidence type="ECO:0000313" key="1">
    <source>
        <dbReference type="EMBL" id="OUL57634.1"/>
    </source>
</evidence>
<sequence>MSSFKEQIENNQLLLIILAVLLIAKLLVEPIINWQNQQLVDNQTLAKKVHKTAQLLNQQTALQSAADQVSTELVQLQQFYYPYQEQSQFRLTQQQAIEKLIAQSHLSLTNIGWQPAFVLPNTPLLRQQLTLNVSGKSIDFVGFIQQLERVQPYIEVAEFNVSLKGQNDTSLGRVNGSLRLIYYVQQTHTAKQQAREGE</sequence>
<evidence type="ECO:0000313" key="2">
    <source>
        <dbReference type="Proteomes" id="UP000194841"/>
    </source>
</evidence>
<evidence type="ECO:0008006" key="3">
    <source>
        <dbReference type="Google" id="ProtNLM"/>
    </source>
</evidence>
<dbReference type="Proteomes" id="UP000194841">
    <property type="component" value="Unassembled WGS sequence"/>
</dbReference>
<dbReference type="RefSeq" id="WP_086744220.1">
    <property type="nucleotide sequence ID" value="NZ_MWPV01000003.1"/>
</dbReference>
<dbReference type="Gene3D" id="3.30.70.60">
    <property type="match status" value="1"/>
</dbReference>
<reference evidence="1 2" key="1">
    <citation type="submission" date="2017-02" db="EMBL/GenBank/DDBJ databases">
        <title>Pseudoalteromonas ulvae TC14 Genome.</title>
        <authorList>
            <person name="Molmeret M."/>
        </authorList>
    </citation>
    <scope>NUCLEOTIDE SEQUENCE [LARGE SCALE GENOMIC DNA]</scope>
    <source>
        <strain evidence="1">TC14</strain>
    </source>
</reference>
<keyword evidence="2" id="KW-1185">Reference proteome</keyword>
<dbReference type="EMBL" id="MWPV01000003">
    <property type="protein sequence ID" value="OUL57634.1"/>
    <property type="molecule type" value="Genomic_DNA"/>
</dbReference>
<dbReference type="InterPro" id="IPR014717">
    <property type="entry name" value="Transl_elong_EF1B/ribsomal_bS6"/>
</dbReference>
<name>A0A244CPU5_PSEDV</name>
<dbReference type="OrthoDB" id="6309436at2"/>
<gene>
    <name evidence="1" type="ORF">B1199_11245</name>
</gene>
<proteinExistence type="predicted"/>
<comment type="caution">
    <text evidence="1">The sequence shown here is derived from an EMBL/GenBank/DDBJ whole genome shotgun (WGS) entry which is preliminary data.</text>
</comment>
<protein>
    <recommendedName>
        <fullName evidence="3">General secretion pathway protein GspM</fullName>
    </recommendedName>
</protein>
<accession>A0A244CPU5</accession>
<dbReference type="AlphaFoldDB" id="A0A244CPU5"/>
<organism evidence="1 2">
    <name type="scientific">Pseudoalteromonas ulvae</name>
    <dbReference type="NCBI Taxonomy" id="107327"/>
    <lineage>
        <taxon>Bacteria</taxon>
        <taxon>Pseudomonadati</taxon>
        <taxon>Pseudomonadota</taxon>
        <taxon>Gammaproteobacteria</taxon>
        <taxon>Alteromonadales</taxon>
        <taxon>Pseudoalteromonadaceae</taxon>
        <taxon>Pseudoalteromonas</taxon>
    </lineage>
</organism>